<evidence type="ECO:0000313" key="6">
    <source>
        <dbReference type="Proteomes" id="UP000494165"/>
    </source>
</evidence>
<keyword evidence="1" id="KW-1015">Disulfide bond</keyword>
<feature type="chain" id="PRO_5035819672" description="Peptidase S1 domain-containing protein" evidence="3">
    <location>
        <begin position="23"/>
        <end position="301"/>
    </location>
</feature>
<feature type="domain" description="Peptidase S1" evidence="4">
    <location>
        <begin position="38"/>
        <end position="294"/>
    </location>
</feature>
<dbReference type="OrthoDB" id="6380398at2759"/>
<keyword evidence="6" id="KW-1185">Reference proteome</keyword>
<dbReference type="Proteomes" id="UP000494165">
    <property type="component" value="Unassembled WGS sequence"/>
</dbReference>
<evidence type="ECO:0000256" key="1">
    <source>
        <dbReference type="ARBA" id="ARBA00023157"/>
    </source>
</evidence>
<sequence length="301" mass="32109">MNTTLLAVLCLSVFLFAPSISGSLLDHLLNIANNNPQPIGPSTQEDQDVVTERKQPAEVALILTANARCHGALISNKAILTAASCFQDENGNLKTDTNSVKIGLNTQTKMIINEKILVQSVTINPSYRHQPDSGLHENDLAVVTLQTPAQMDGSTVSTIKLAAAFNARPDANTKLKTVSVIGWGASRETLDGGDSDSLQSSTAYVMPHKQCAALYGSVVLPNSVLCANITQGIPSTCEDDDLGAILRFQDARSKNQQVLIGIATKPIVNACQDSLPSLFTNVASSIKWIKSLSNKRENLLG</sequence>
<keyword evidence="3" id="KW-0732">Signal</keyword>
<dbReference type="InterPro" id="IPR043504">
    <property type="entry name" value="Peptidase_S1_PA_chymotrypsin"/>
</dbReference>
<comment type="caution">
    <text evidence="5">The sequence shown here is derived from an EMBL/GenBank/DDBJ whole genome shotgun (WGS) entry which is preliminary data.</text>
</comment>
<comment type="similarity">
    <text evidence="2">Belongs to the peptidase S1 family. CLIP subfamily.</text>
</comment>
<evidence type="ECO:0000259" key="4">
    <source>
        <dbReference type="PROSITE" id="PS50240"/>
    </source>
</evidence>
<proteinExistence type="inferred from homology"/>
<reference evidence="5 6" key="1">
    <citation type="submission" date="2020-04" db="EMBL/GenBank/DDBJ databases">
        <authorList>
            <person name="Alioto T."/>
            <person name="Alioto T."/>
            <person name="Gomez Garrido J."/>
        </authorList>
    </citation>
    <scope>NUCLEOTIDE SEQUENCE [LARGE SCALE GENOMIC DNA]</scope>
</reference>
<gene>
    <name evidence="5" type="ORF">CLODIP_2_CD03702</name>
</gene>
<evidence type="ECO:0000256" key="3">
    <source>
        <dbReference type="SAM" id="SignalP"/>
    </source>
</evidence>
<dbReference type="EMBL" id="CADEPI010000127">
    <property type="protein sequence ID" value="CAB3376423.1"/>
    <property type="molecule type" value="Genomic_DNA"/>
</dbReference>
<dbReference type="InterPro" id="IPR051487">
    <property type="entry name" value="Ser/Thr_Proteases_Immune/Dev"/>
</dbReference>
<organism evidence="5 6">
    <name type="scientific">Cloeon dipterum</name>
    <dbReference type="NCBI Taxonomy" id="197152"/>
    <lineage>
        <taxon>Eukaryota</taxon>
        <taxon>Metazoa</taxon>
        <taxon>Ecdysozoa</taxon>
        <taxon>Arthropoda</taxon>
        <taxon>Hexapoda</taxon>
        <taxon>Insecta</taxon>
        <taxon>Pterygota</taxon>
        <taxon>Palaeoptera</taxon>
        <taxon>Ephemeroptera</taxon>
        <taxon>Pisciforma</taxon>
        <taxon>Baetidae</taxon>
        <taxon>Cloeon</taxon>
    </lineage>
</organism>
<accession>A0A8S1DF27</accession>
<protein>
    <recommendedName>
        <fullName evidence="4">Peptidase S1 domain-containing protein</fullName>
    </recommendedName>
</protein>
<evidence type="ECO:0000313" key="5">
    <source>
        <dbReference type="EMBL" id="CAB3376423.1"/>
    </source>
</evidence>
<dbReference type="SMART" id="SM00020">
    <property type="entry name" value="Tryp_SPc"/>
    <property type="match status" value="1"/>
</dbReference>
<feature type="signal peptide" evidence="3">
    <location>
        <begin position="1"/>
        <end position="22"/>
    </location>
</feature>
<dbReference type="AlphaFoldDB" id="A0A8S1DF27"/>
<dbReference type="PROSITE" id="PS50240">
    <property type="entry name" value="TRYPSIN_DOM"/>
    <property type="match status" value="1"/>
</dbReference>
<name>A0A8S1DF27_9INSE</name>
<dbReference type="InterPro" id="IPR001254">
    <property type="entry name" value="Trypsin_dom"/>
</dbReference>
<dbReference type="InterPro" id="IPR009003">
    <property type="entry name" value="Peptidase_S1_PA"/>
</dbReference>
<dbReference type="GO" id="GO:0006508">
    <property type="term" value="P:proteolysis"/>
    <property type="evidence" value="ECO:0007669"/>
    <property type="project" value="InterPro"/>
</dbReference>
<evidence type="ECO:0000256" key="2">
    <source>
        <dbReference type="ARBA" id="ARBA00024195"/>
    </source>
</evidence>
<dbReference type="SUPFAM" id="SSF50494">
    <property type="entry name" value="Trypsin-like serine proteases"/>
    <property type="match status" value="1"/>
</dbReference>
<dbReference type="PANTHER" id="PTHR24256">
    <property type="entry name" value="TRYPTASE-RELATED"/>
    <property type="match status" value="1"/>
</dbReference>
<dbReference type="Pfam" id="PF00089">
    <property type="entry name" value="Trypsin"/>
    <property type="match status" value="1"/>
</dbReference>
<dbReference type="GO" id="GO:0004252">
    <property type="term" value="F:serine-type endopeptidase activity"/>
    <property type="evidence" value="ECO:0007669"/>
    <property type="project" value="InterPro"/>
</dbReference>
<dbReference type="Gene3D" id="2.40.10.10">
    <property type="entry name" value="Trypsin-like serine proteases"/>
    <property type="match status" value="1"/>
</dbReference>